<sequence>MPNHITNILTASGDKEKVSAMFEAIKNDEIGTGSNDFNKITPMPEHIYRGDLGREEIEKYGAENCWYDWSIKNWGTKWNSYGYDEHTAENFDGSSIKFLTAWSSVSDLMKKPSSMFPDIRFDYKWADEDFGYNTGKAEFKDGKTLSYFTAEGGSAEALELAASILDIDLAEAGCLYNENTGKYEYVEDEPDETPQMGGV</sequence>
<dbReference type="AlphaFoldDB" id="A0A292YM11"/>
<dbReference type="Proteomes" id="UP000217785">
    <property type="component" value="Unassembled WGS sequence"/>
</dbReference>
<accession>A0A292YM11</accession>
<organism evidence="2 3">
    <name type="scientific">Effusibacillus lacus</name>
    <dbReference type="NCBI Taxonomy" id="1348429"/>
    <lineage>
        <taxon>Bacteria</taxon>
        <taxon>Bacillati</taxon>
        <taxon>Bacillota</taxon>
        <taxon>Bacilli</taxon>
        <taxon>Bacillales</taxon>
        <taxon>Alicyclobacillaceae</taxon>
        <taxon>Effusibacillus</taxon>
    </lineage>
</organism>
<proteinExistence type="predicted"/>
<dbReference type="Pfam" id="PF18406">
    <property type="entry name" value="DUF1281_C"/>
    <property type="match status" value="1"/>
</dbReference>
<gene>
    <name evidence="2" type="ORF">EFBL_1042</name>
</gene>
<evidence type="ECO:0000313" key="3">
    <source>
        <dbReference type="Proteomes" id="UP000217785"/>
    </source>
</evidence>
<evidence type="ECO:0000313" key="2">
    <source>
        <dbReference type="EMBL" id="GAX89424.1"/>
    </source>
</evidence>
<keyword evidence="3" id="KW-1185">Reference proteome</keyword>
<dbReference type="RefSeq" id="WP_096181114.1">
    <property type="nucleotide sequence ID" value="NZ_BDUF01000020.1"/>
</dbReference>
<protein>
    <recommendedName>
        <fullName evidence="1">YubB ferredoxin-like domain-containing protein</fullName>
    </recommendedName>
</protein>
<feature type="domain" description="YubB ferredoxin-like" evidence="1">
    <location>
        <begin position="82"/>
        <end position="168"/>
    </location>
</feature>
<dbReference type="InterPro" id="IPR041329">
    <property type="entry name" value="YubB_C"/>
</dbReference>
<reference evidence="3" key="1">
    <citation type="submission" date="2017-07" db="EMBL/GenBank/DDBJ databases">
        <title>Draft genome sequence of Effusibacillus lacus strain skLN1.</title>
        <authorList>
            <person name="Watanabe M."/>
            <person name="Kojima H."/>
            <person name="Fukui M."/>
        </authorList>
    </citation>
    <scope>NUCLEOTIDE SEQUENCE [LARGE SCALE GENOMIC DNA]</scope>
    <source>
        <strain evidence="3">skLN1</strain>
    </source>
</reference>
<comment type="caution">
    <text evidence="2">The sequence shown here is derived from an EMBL/GenBank/DDBJ whole genome shotgun (WGS) entry which is preliminary data.</text>
</comment>
<dbReference type="OrthoDB" id="7992117at2"/>
<name>A0A292YM11_9BACL</name>
<evidence type="ECO:0000259" key="1">
    <source>
        <dbReference type="Pfam" id="PF18406"/>
    </source>
</evidence>
<dbReference type="EMBL" id="BDUF01000020">
    <property type="protein sequence ID" value="GAX89424.1"/>
    <property type="molecule type" value="Genomic_DNA"/>
</dbReference>